<comment type="catalytic activity">
    <reaction evidence="4">
        <text>N-terminal L-arginyl-[protein] + L-leucyl-tRNA(Leu) = N-terminal L-leucyl-L-arginyl-[protein] + tRNA(Leu) + H(+)</text>
        <dbReference type="Rhea" id="RHEA:50416"/>
        <dbReference type="Rhea" id="RHEA-COMP:9613"/>
        <dbReference type="Rhea" id="RHEA-COMP:9622"/>
        <dbReference type="Rhea" id="RHEA-COMP:12672"/>
        <dbReference type="Rhea" id="RHEA-COMP:12673"/>
        <dbReference type="ChEBI" id="CHEBI:15378"/>
        <dbReference type="ChEBI" id="CHEBI:64719"/>
        <dbReference type="ChEBI" id="CHEBI:78442"/>
        <dbReference type="ChEBI" id="CHEBI:78494"/>
        <dbReference type="ChEBI" id="CHEBI:133044"/>
        <dbReference type="EC" id="2.3.2.6"/>
    </reaction>
</comment>
<comment type="similarity">
    <text evidence="4">Belongs to the L/F-transferase family.</text>
</comment>
<gene>
    <name evidence="4" type="primary">aat</name>
    <name evidence="5" type="ORF">SAMN05421828_1099</name>
</gene>
<dbReference type="PANTHER" id="PTHR30098:SF2">
    <property type="entry name" value="LEUCYL_PHENYLALANYL-TRNA--PROTEIN TRANSFERASE"/>
    <property type="match status" value="1"/>
</dbReference>
<reference evidence="5 6" key="1">
    <citation type="submission" date="2017-01" db="EMBL/GenBank/DDBJ databases">
        <authorList>
            <person name="Varghese N."/>
            <person name="Submissions S."/>
        </authorList>
    </citation>
    <scope>NUCLEOTIDE SEQUENCE [LARGE SCALE GENOMIC DNA]</scope>
    <source>
        <strain evidence="5 6">ATCC 35905</strain>
    </source>
</reference>
<dbReference type="GO" id="GO:0030163">
    <property type="term" value="P:protein catabolic process"/>
    <property type="evidence" value="ECO:0007669"/>
    <property type="project" value="UniProtKB-UniRule"/>
</dbReference>
<evidence type="ECO:0000256" key="4">
    <source>
        <dbReference type="HAMAP-Rule" id="MF_00688"/>
    </source>
</evidence>
<protein>
    <recommendedName>
        <fullName evidence="4">Leucyl/phenylalanyl-tRNA--protein transferase</fullName>
        <ecNumber evidence="4">2.3.2.6</ecNumber>
    </recommendedName>
    <alternativeName>
        <fullName evidence="4">L/F-transferase</fullName>
    </alternativeName>
    <alternativeName>
        <fullName evidence="4">Leucyltransferase</fullName>
    </alternativeName>
    <alternativeName>
        <fullName evidence="4">Phenyalanyltransferase</fullName>
    </alternativeName>
</protein>
<dbReference type="InterPro" id="IPR016181">
    <property type="entry name" value="Acyl_CoA_acyltransferase"/>
</dbReference>
<dbReference type="InterPro" id="IPR004616">
    <property type="entry name" value="Leu/Phe-tRNA_Trfase"/>
</dbReference>
<dbReference type="NCBIfam" id="TIGR00667">
    <property type="entry name" value="aat"/>
    <property type="match status" value="1"/>
</dbReference>
<evidence type="ECO:0000256" key="1">
    <source>
        <dbReference type="ARBA" id="ARBA00022490"/>
    </source>
</evidence>
<comment type="catalytic activity">
    <reaction evidence="4">
        <text>L-phenylalanyl-tRNA(Phe) + an N-terminal L-alpha-aminoacyl-[protein] = an N-terminal L-phenylalanyl-L-alpha-aminoacyl-[protein] + tRNA(Phe)</text>
        <dbReference type="Rhea" id="RHEA:43632"/>
        <dbReference type="Rhea" id="RHEA-COMP:9668"/>
        <dbReference type="Rhea" id="RHEA-COMP:9699"/>
        <dbReference type="Rhea" id="RHEA-COMP:10636"/>
        <dbReference type="Rhea" id="RHEA-COMP:10637"/>
        <dbReference type="ChEBI" id="CHEBI:78442"/>
        <dbReference type="ChEBI" id="CHEBI:78531"/>
        <dbReference type="ChEBI" id="CHEBI:78597"/>
        <dbReference type="ChEBI" id="CHEBI:83561"/>
        <dbReference type="EC" id="2.3.2.6"/>
    </reaction>
</comment>
<dbReference type="AlphaFoldDB" id="A0A8G2CKF0"/>
<dbReference type="RefSeq" id="WP_035228280.1">
    <property type="nucleotide sequence ID" value="NZ_FTNE01000009.1"/>
</dbReference>
<dbReference type="SUPFAM" id="SSF55729">
    <property type="entry name" value="Acyl-CoA N-acyltransferases (Nat)"/>
    <property type="match status" value="1"/>
</dbReference>
<accession>A0A8G2CKF0</accession>
<evidence type="ECO:0000256" key="3">
    <source>
        <dbReference type="ARBA" id="ARBA00023315"/>
    </source>
</evidence>
<dbReference type="OrthoDB" id="9790282at2"/>
<comment type="catalytic activity">
    <reaction evidence="4">
        <text>N-terminal L-lysyl-[protein] + L-leucyl-tRNA(Leu) = N-terminal L-leucyl-L-lysyl-[protein] + tRNA(Leu) + H(+)</text>
        <dbReference type="Rhea" id="RHEA:12340"/>
        <dbReference type="Rhea" id="RHEA-COMP:9613"/>
        <dbReference type="Rhea" id="RHEA-COMP:9622"/>
        <dbReference type="Rhea" id="RHEA-COMP:12670"/>
        <dbReference type="Rhea" id="RHEA-COMP:12671"/>
        <dbReference type="ChEBI" id="CHEBI:15378"/>
        <dbReference type="ChEBI" id="CHEBI:65249"/>
        <dbReference type="ChEBI" id="CHEBI:78442"/>
        <dbReference type="ChEBI" id="CHEBI:78494"/>
        <dbReference type="ChEBI" id="CHEBI:133043"/>
        <dbReference type="EC" id="2.3.2.6"/>
    </reaction>
</comment>
<organism evidence="5 6">
    <name type="scientific">Acidiphilium rubrum</name>
    <dbReference type="NCBI Taxonomy" id="526"/>
    <lineage>
        <taxon>Bacteria</taxon>
        <taxon>Pseudomonadati</taxon>
        <taxon>Pseudomonadota</taxon>
        <taxon>Alphaproteobacteria</taxon>
        <taxon>Acetobacterales</taxon>
        <taxon>Acidocellaceae</taxon>
        <taxon>Acidiphilium</taxon>
    </lineage>
</organism>
<keyword evidence="2 4" id="KW-0808">Transferase</keyword>
<dbReference type="GO" id="GO:0008914">
    <property type="term" value="F:leucyl-tRNA--protein transferase activity"/>
    <property type="evidence" value="ECO:0007669"/>
    <property type="project" value="UniProtKB-UniRule"/>
</dbReference>
<keyword evidence="3 4" id="KW-0012">Acyltransferase</keyword>
<comment type="function">
    <text evidence="4">Functions in the N-end rule pathway of protein degradation where it conjugates Leu, Phe and, less efficiently, Met from aminoacyl-tRNAs to the N-termini of proteins containing an N-terminal arginine or lysine.</text>
</comment>
<dbReference type="HAMAP" id="MF_00688">
    <property type="entry name" value="Leu_Phe_trans"/>
    <property type="match status" value="1"/>
</dbReference>
<dbReference type="GO" id="GO:0005737">
    <property type="term" value="C:cytoplasm"/>
    <property type="evidence" value="ECO:0007669"/>
    <property type="project" value="UniProtKB-SubCell"/>
</dbReference>
<dbReference type="PANTHER" id="PTHR30098">
    <property type="entry name" value="LEUCYL/PHENYLALANYL-TRNA--PROTEIN TRANSFERASE"/>
    <property type="match status" value="1"/>
</dbReference>
<sequence>MIARELVLDPDMILRAYRLGMFPMAETRQSRSLHFLDPERRGVLPLGGFHVPRRLFRTIRTTRLEVVADRDFRGLIGLCAAARAVRPETWINREIERLFVALHDLGHAHSVEVWDGATLVGGLYGLAIGGAFFGESMVSLVRDASKIALAHLVARLRLCGFSLLDTQFLTEHLARFGAREVSRAAYHGMLAEAVARPAAWVADLDAATILADIGAMLARDHDREDSV</sequence>
<keyword evidence="1 4" id="KW-0963">Cytoplasm</keyword>
<evidence type="ECO:0000313" key="5">
    <source>
        <dbReference type="EMBL" id="SIQ76124.1"/>
    </source>
</evidence>
<comment type="subcellular location">
    <subcellularLocation>
        <location evidence="4">Cytoplasm</location>
    </subcellularLocation>
</comment>
<dbReference type="Pfam" id="PF03588">
    <property type="entry name" value="Leu_Phe_trans"/>
    <property type="match status" value="1"/>
</dbReference>
<dbReference type="Proteomes" id="UP000186308">
    <property type="component" value="Unassembled WGS sequence"/>
</dbReference>
<name>A0A8G2CKF0_ACIRU</name>
<comment type="caution">
    <text evidence="5">The sequence shown here is derived from an EMBL/GenBank/DDBJ whole genome shotgun (WGS) entry which is preliminary data.</text>
</comment>
<dbReference type="EC" id="2.3.2.6" evidence="4"/>
<dbReference type="Gene3D" id="3.40.630.70">
    <property type="entry name" value="Leucyl/phenylalanyl-tRNA-protein transferase, C-terminal domain"/>
    <property type="match status" value="1"/>
</dbReference>
<keyword evidence="6" id="KW-1185">Reference proteome</keyword>
<evidence type="ECO:0000256" key="2">
    <source>
        <dbReference type="ARBA" id="ARBA00022679"/>
    </source>
</evidence>
<proteinExistence type="inferred from homology"/>
<evidence type="ECO:0000313" key="6">
    <source>
        <dbReference type="Proteomes" id="UP000186308"/>
    </source>
</evidence>
<dbReference type="InterPro" id="IPR042203">
    <property type="entry name" value="Leu/Phe-tRNA_Trfase_C"/>
</dbReference>
<dbReference type="EMBL" id="FTNE01000009">
    <property type="protein sequence ID" value="SIQ76124.1"/>
    <property type="molecule type" value="Genomic_DNA"/>
</dbReference>